<dbReference type="PANTHER" id="PTHR30595">
    <property type="entry name" value="GLPR-RELATED TRANSCRIPTIONAL REPRESSOR"/>
    <property type="match status" value="1"/>
</dbReference>
<feature type="non-terminal residue" evidence="1">
    <location>
        <position position="231"/>
    </location>
</feature>
<evidence type="ECO:0000313" key="1">
    <source>
        <dbReference type="EMBL" id="EQD43468.1"/>
    </source>
</evidence>
<name>T0ZEG8_9ZZZZ</name>
<dbReference type="Gene3D" id="3.30.565.60">
    <property type="match status" value="1"/>
</dbReference>
<dbReference type="PANTHER" id="PTHR30595:SF6">
    <property type="entry name" value="SCHLAFEN ALBA-2 DOMAIN-CONTAINING PROTEIN"/>
    <property type="match status" value="1"/>
</dbReference>
<dbReference type="InterPro" id="IPR038461">
    <property type="entry name" value="Schlafen_AlbA_2_dom_sf"/>
</dbReference>
<sequence length="231" mass="25584">MEPRLVPEIEIVPWRKTQVMVATVHPSGSRPHHIKADGPERGTYVRLGSTNRQADAALIAELGRRTSTGTFDEQPIPDLDCEAIDFAAASQCFAEQRSLRRQDLEALGLVSRHQGRTVPTVGGLLLFGRERLSRYPDAWIQAGRFAGTDRTELVDRADLTDYPVTALEQAVSFVERNTRLGMSIGRLQRRDVPAVPPAALREALVNALVHADYAQRGAPIRVAIFDDRVEV</sequence>
<dbReference type="Gene3D" id="3.30.950.30">
    <property type="entry name" value="Schlafen, AAA domain"/>
    <property type="match status" value="1"/>
</dbReference>
<dbReference type="AlphaFoldDB" id="T0ZEG8"/>
<proteinExistence type="predicted"/>
<dbReference type="InterPro" id="IPR038475">
    <property type="entry name" value="RecG_C_sf"/>
</dbReference>
<organism evidence="1">
    <name type="scientific">mine drainage metagenome</name>
    <dbReference type="NCBI Taxonomy" id="410659"/>
    <lineage>
        <taxon>unclassified sequences</taxon>
        <taxon>metagenomes</taxon>
        <taxon>ecological metagenomes</taxon>
    </lineage>
</organism>
<reference evidence="1" key="1">
    <citation type="submission" date="2013-08" db="EMBL/GenBank/DDBJ databases">
        <authorList>
            <person name="Mendez C."/>
            <person name="Richter M."/>
            <person name="Ferrer M."/>
            <person name="Sanchez J."/>
        </authorList>
    </citation>
    <scope>NUCLEOTIDE SEQUENCE</scope>
</reference>
<protein>
    <submittedName>
        <fullName evidence="1">Transcriptional regulator</fullName>
    </submittedName>
</protein>
<dbReference type="EMBL" id="AUZZ01007135">
    <property type="protein sequence ID" value="EQD43468.1"/>
    <property type="molecule type" value="Genomic_DNA"/>
</dbReference>
<reference evidence="1" key="2">
    <citation type="journal article" date="2014" name="ISME J.">
        <title>Microbial stratification in low pH oxic and suboxic macroscopic growths along an acid mine drainage.</title>
        <authorList>
            <person name="Mendez-Garcia C."/>
            <person name="Mesa V."/>
            <person name="Sprenger R.R."/>
            <person name="Richter M."/>
            <person name="Diez M.S."/>
            <person name="Solano J."/>
            <person name="Bargiela R."/>
            <person name="Golyshina O.V."/>
            <person name="Manteca A."/>
            <person name="Ramos J.L."/>
            <person name="Gallego J.R."/>
            <person name="Llorente I."/>
            <person name="Martins Dos Santos V.A."/>
            <person name="Jensen O.N."/>
            <person name="Pelaez A.I."/>
            <person name="Sanchez J."/>
            <person name="Ferrer M."/>
        </authorList>
    </citation>
    <scope>NUCLEOTIDE SEQUENCE</scope>
</reference>
<gene>
    <name evidence="1" type="ORF">B2A_09885</name>
</gene>
<accession>T0ZEG8</accession>
<comment type="caution">
    <text evidence="1">The sequence shown here is derived from an EMBL/GenBank/DDBJ whole genome shotgun (WGS) entry which is preliminary data.</text>
</comment>